<accession>A0A565CIM0</accession>
<sequence length="141" mass="16486">MSVWNRPGRTLKVRQRQDCGFIDPCPVVRDNKGFVWGPNQKKKDAFHEYEDEEWIVISNSNEIRDGRRKPYMCAFHASLPSVPRDSKIQISGVGPIPFPPEDPSKGDTLEERVKMLGILEVRRRVRETCGFEVYQRFYPFQ</sequence>
<evidence type="ECO:0000313" key="1">
    <source>
        <dbReference type="EMBL" id="VVB13517.1"/>
    </source>
</evidence>
<dbReference type="Proteomes" id="UP000489600">
    <property type="component" value="Unassembled WGS sequence"/>
</dbReference>
<proteinExistence type="predicted"/>
<dbReference type="EMBL" id="CABITT030000008">
    <property type="protein sequence ID" value="VVB13517.1"/>
    <property type="molecule type" value="Genomic_DNA"/>
</dbReference>
<organism evidence="1 2">
    <name type="scientific">Arabis nemorensis</name>
    <dbReference type="NCBI Taxonomy" id="586526"/>
    <lineage>
        <taxon>Eukaryota</taxon>
        <taxon>Viridiplantae</taxon>
        <taxon>Streptophyta</taxon>
        <taxon>Embryophyta</taxon>
        <taxon>Tracheophyta</taxon>
        <taxon>Spermatophyta</taxon>
        <taxon>Magnoliopsida</taxon>
        <taxon>eudicotyledons</taxon>
        <taxon>Gunneridae</taxon>
        <taxon>Pentapetalae</taxon>
        <taxon>rosids</taxon>
        <taxon>malvids</taxon>
        <taxon>Brassicales</taxon>
        <taxon>Brassicaceae</taxon>
        <taxon>Arabideae</taxon>
        <taxon>Arabis</taxon>
    </lineage>
</organism>
<reference evidence="1" key="1">
    <citation type="submission" date="2019-07" db="EMBL/GenBank/DDBJ databases">
        <authorList>
            <person name="Dittberner H."/>
        </authorList>
    </citation>
    <scope>NUCLEOTIDE SEQUENCE [LARGE SCALE GENOMIC DNA]</scope>
</reference>
<protein>
    <submittedName>
        <fullName evidence="1">Uncharacterized protein</fullName>
    </submittedName>
</protein>
<comment type="caution">
    <text evidence="1">The sequence shown here is derived from an EMBL/GenBank/DDBJ whole genome shotgun (WGS) entry which is preliminary data.</text>
</comment>
<name>A0A565CIM0_9BRAS</name>
<evidence type="ECO:0000313" key="2">
    <source>
        <dbReference type="Proteomes" id="UP000489600"/>
    </source>
</evidence>
<gene>
    <name evidence="1" type="ORF">ANE_LOCUS23961</name>
</gene>
<keyword evidence="2" id="KW-1185">Reference proteome</keyword>
<dbReference type="AlphaFoldDB" id="A0A565CIM0"/>